<keyword evidence="1" id="KW-0812">Transmembrane</keyword>
<dbReference type="EMBL" id="CP018082">
    <property type="protein sequence ID" value="APE38504.1"/>
    <property type="molecule type" value="Genomic_DNA"/>
</dbReference>
<dbReference type="AlphaFoldDB" id="A0A1J0W2G0"/>
<reference evidence="2" key="1">
    <citation type="submission" date="2016-11" db="EMBL/GenBank/DDBJ databases">
        <authorList>
            <person name="Jaros S."/>
            <person name="Januszkiewicz K."/>
            <person name="Wedrychowicz H."/>
        </authorList>
    </citation>
    <scope>NUCLEOTIDE SEQUENCE [LARGE SCALE GENOMIC DNA]</scope>
    <source>
        <strain evidence="2">Y48</strain>
    </source>
</reference>
<evidence type="ECO:0000256" key="1">
    <source>
        <dbReference type="SAM" id="Phobius"/>
    </source>
</evidence>
<name>A0A1J0W2G0_9NOCA</name>
<evidence type="ECO:0000313" key="2">
    <source>
        <dbReference type="EMBL" id="APE38504.1"/>
    </source>
</evidence>
<gene>
    <name evidence="2" type="ORF">BOX37_19245</name>
</gene>
<keyword evidence="3" id="KW-1185">Reference proteome</keyword>
<keyword evidence="1" id="KW-0472">Membrane</keyword>
<keyword evidence="1" id="KW-1133">Transmembrane helix</keyword>
<evidence type="ECO:0008006" key="4">
    <source>
        <dbReference type="Google" id="ProtNLM"/>
    </source>
</evidence>
<feature type="transmembrane region" description="Helical" evidence="1">
    <location>
        <begin position="65"/>
        <end position="84"/>
    </location>
</feature>
<accession>A0A1J0W2G0</accession>
<proteinExistence type="predicted"/>
<feature type="transmembrane region" description="Helical" evidence="1">
    <location>
        <begin position="96"/>
        <end position="116"/>
    </location>
</feature>
<feature type="transmembrane region" description="Helical" evidence="1">
    <location>
        <begin position="38"/>
        <end position="58"/>
    </location>
</feature>
<dbReference type="Proteomes" id="UP000183810">
    <property type="component" value="Chromosome"/>
</dbReference>
<protein>
    <recommendedName>
        <fullName evidence="4">Phosphopantetheine adenylyltransferase</fullName>
    </recommendedName>
</protein>
<sequence>MLAIVGLVHVIPGVIALAPSRAATAYGTSIPDRDFELLLRHRAVLLGTVGIGLLVCAFMPAARPVTIAAGIISTASFLALTAVIGPSQLNSRTLRVARVDVIALVALIAATCLLAVGG</sequence>
<organism evidence="2 3">
    <name type="scientific">Nocardia mangyaensis</name>
    <dbReference type="NCBI Taxonomy" id="2213200"/>
    <lineage>
        <taxon>Bacteria</taxon>
        <taxon>Bacillati</taxon>
        <taxon>Actinomycetota</taxon>
        <taxon>Actinomycetes</taxon>
        <taxon>Mycobacteriales</taxon>
        <taxon>Nocardiaceae</taxon>
        <taxon>Nocardia</taxon>
    </lineage>
</organism>
<evidence type="ECO:0000313" key="3">
    <source>
        <dbReference type="Proteomes" id="UP000183810"/>
    </source>
</evidence>
<dbReference type="KEGG" id="nsl:BOX37_19245"/>